<name>A0AAJ7CDX3_CEPCN</name>
<dbReference type="GeneID" id="107274106"/>
<evidence type="ECO:0000313" key="3">
    <source>
        <dbReference type="Proteomes" id="UP000694920"/>
    </source>
</evidence>
<dbReference type="AlphaFoldDB" id="A0AAJ7CDX3"/>
<dbReference type="RefSeq" id="XP_015608370.2">
    <property type="nucleotide sequence ID" value="XM_015752884.2"/>
</dbReference>
<proteinExistence type="predicted"/>
<keyword evidence="3" id="KW-1185">Reference proteome</keyword>
<feature type="region of interest" description="Disordered" evidence="2">
    <location>
        <begin position="147"/>
        <end position="183"/>
    </location>
</feature>
<evidence type="ECO:0000256" key="1">
    <source>
        <dbReference type="SAM" id="Coils"/>
    </source>
</evidence>
<evidence type="ECO:0000256" key="2">
    <source>
        <dbReference type="SAM" id="MobiDB-lite"/>
    </source>
</evidence>
<evidence type="ECO:0000313" key="4">
    <source>
        <dbReference type="RefSeq" id="XP_015608370.2"/>
    </source>
</evidence>
<reference evidence="4" key="1">
    <citation type="submission" date="2025-08" db="UniProtKB">
        <authorList>
            <consortium name="RefSeq"/>
        </authorList>
    </citation>
    <scope>IDENTIFICATION</scope>
</reference>
<organism evidence="3 4">
    <name type="scientific">Cephus cinctus</name>
    <name type="common">Wheat stem sawfly</name>
    <dbReference type="NCBI Taxonomy" id="211228"/>
    <lineage>
        <taxon>Eukaryota</taxon>
        <taxon>Metazoa</taxon>
        <taxon>Ecdysozoa</taxon>
        <taxon>Arthropoda</taxon>
        <taxon>Hexapoda</taxon>
        <taxon>Insecta</taxon>
        <taxon>Pterygota</taxon>
        <taxon>Neoptera</taxon>
        <taxon>Endopterygota</taxon>
        <taxon>Hymenoptera</taxon>
        <taxon>Cephoidea</taxon>
        <taxon>Cephidae</taxon>
        <taxon>Cephus</taxon>
    </lineage>
</organism>
<dbReference type="Proteomes" id="UP000694920">
    <property type="component" value="Unplaced"/>
</dbReference>
<feature type="coiled-coil region" evidence="1">
    <location>
        <begin position="569"/>
        <end position="596"/>
    </location>
</feature>
<feature type="coiled-coil region" evidence="1">
    <location>
        <begin position="73"/>
        <end position="100"/>
    </location>
</feature>
<dbReference type="KEGG" id="ccin:107274106"/>
<sequence>MEPCVNPSNTEIHERGNHRGSRSVDLQVCSCSATDSSIGFVESPRTLAKRIENFVTENAWSEEIRAQKVLILLHARDRQIAHLQKRVAELEDTAANLHAIGIRESSVSSSNETLGNDTSSYLSIPGSIQFIKKFCYCEEGRSKSKHELSQSSKESVIEASDDRNHFAESGSKKSSVPKLKLQSSRTSVSDKELFSTVTDRPRFLGDPCCEMKSLEKSNVPIDRGDGLGFAQKKDLTNSSNVSLQAEPKSRYPARISSSVPWMRTKRSFRRKSRGCRGFELGMKREDGVSQYHPRKISGITSGTMASYRLNPERSAGQSGRSCQKQQKAKKLVHDAAQEARLILDQDTCVRMKSASTQTIVVDVNSGKRSLDICQDKVLKVVTSQRSCADESKWNLDDPAPQWLIAEALNKERERSQTDQADCVKDIAENNESLTMRYENIVLEMEGKLEDAKAQLKESFKRNYLIKEKYRRALRNVKLEAAHDNEILQGKVVNIYSSILQKLAPNRKTKVARPSKYHKRLKSFKKFSKKMNTKFRRILLASKKLNQELLLSRKALAEKTAQYESLNSCFAKLKHELETAEVNLNGLIKENSSLRKKFEDTREWIELKIGKERHEKSNFAQYKEMQRNREFRNMKNKAEEDFATITQLRNKLLRSESANANKGFLLNSYKSQLADMTKEKDEYVVKLKELENEMAVLRNNNGQLKAKISLLSNEKDKLLFESEKMEKLQSDVKDKLENRLTSRHEKSVLHEMDAMKAKSDEVVRILKSKLNASETCNAEYFVAIKEFLKEIHEWQTELEAEEKLSTSEASEREAHETACAILNMTRGQLSKFMKDKSPNTVNCWLLDFHKITAKANFSQPLTKFLIKKVTEQRK</sequence>
<keyword evidence="1" id="KW-0175">Coiled coil</keyword>
<protein>
    <submittedName>
        <fullName evidence="4">Nucleoprotein TPR</fullName>
    </submittedName>
</protein>
<gene>
    <name evidence="4" type="primary">LOC107274106</name>
</gene>
<feature type="coiled-coil region" evidence="1">
    <location>
        <begin position="665"/>
        <end position="730"/>
    </location>
</feature>
<accession>A0AAJ7CDX3</accession>